<organism evidence="2 3">
    <name type="scientific">Pipistrellus kuhlii</name>
    <name type="common">Kuhl's pipistrelle</name>
    <dbReference type="NCBI Taxonomy" id="59472"/>
    <lineage>
        <taxon>Eukaryota</taxon>
        <taxon>Metazoa</taxon>
        <taxon>Chordata</taxon>
        <taxon>Craniata</taxon>
        <taxon>Vertebrata</taxon>
        <taxon>Euteleostomi</taxon>
        <taxon>Mammalia</taxon>
        <taxon>Eutheria</taxon>
        <taxon>Laurasiatheria</taxon>
        <taxon>Chiroptera</taxon>
        <taxon>Yangochiroptera</taxon>
        <taxon>Vespertilionidae</taxon>
        <taxon>Pipistrellus</taxon>
    </lineage>
</organism>
<feature type="compositionally biased region" description="Polar residues" evidence="1">
    <location>
        <begin position="181"/>
        <end position="192"/>
    </location>
</feature>
<accession>A0A7J7XAV3</accession>
<dbReference type="AlphaFoldDB" id="A0A7J7XAV3"/>
<sequence>MRDMEPKDQQLTVALRIRPLSDTEQEEGATVIAHKVGDQLGGREGAERDQQAVALAGVAGDEGESAEPHEGALSGEEAAPLLPAKRNAAALQAELEQGLASPRGKVAPELEAQEAGAENTAWLAAHLLAQRDLLIGHLRQHPRLCEQIIGDQRQLIQALEGTCTQERAPDQNPPKPGCQANAPTSDHASQGP</sequence>
<gene>
    <name evidence="2" type="ORF">mPipKuh1_010568</name>
</gene>
<comment type="caution">
    <text evidence="2">The sequence shown here is derived from an EMBL/GenBank/DDBJ whole genome shotgun (WGS) entry which is preliminary data.</text>
</comment>
<reference evidence="2 3" key="1">
    <citation type="journal article" date="2020" name="Nature">
        <title>Six reference-quality genomes reveal evolution of bat adaptations.</title>
        <authorList>
            <person name="Jebb D."/>
            <person name="Huang Z."/>
            <person name="Pippel M."/>
            <person name="Hughes G.M."/>
            <person name="Lavrichenko K."/>
            <person name="Devanna P."/>
            <person name="Winkler S."/>
            <person name="Jermiin L.S."/>
            <person name="Skirmuntt E.C."/>
            <person name="Katzourakis A."/>
            <person name="Burkitt-Gray L."/>
            <person name="Ray D.A."/>
            <person name="Sullivan K.A.M."/>
            <person name="Roscito J.G."/>
            <person name="Kirilenko B.M."/>
            <person name="Davalos L.M."/>
            <person name="Corthals A.P."/>
            <person name="Power M.L."/>
            <person name="Jones G."/>
            <person name="Ransome R.D."/>
            <person name="Dechmann D.K.N."/>
            <person name="Locatelli A.G."/>
            <person name="Puechmaille S.J."/>
            <person name="Fedrigo O."/>
            <person name="Jarvis E.D."/>
            <person name="Hiller M."/>
            <person name="Vernes S.C."/>
            <person name="Myers E.W."/>
            <person name="Teeling E.C."/>
        </authorList>
    </citation>
    <scope>NUCLEOTIDE SEQUENCE [LARGE SCALE GENOMIC DNA]</scope>
    <source>
        <strain evidence="2">MPipKuh1</strain>
        <tissue evidence="2">Flight muscle</tissue>
    </source>
</reference>
<dbReference type="Proteomes" id="UP000558488">
    <property type="component" value="Unassembled WGS sequence"/>
</dbReference>
<dbReference type="EMBL" id="JACAGB010000008">
    <property type="protein sequence ID" value="KAF6346784.1"/>
    <property type="molecule type" value="Genomic_DNA"/>
</dbReference>
<evidence type="ECO:0000313" key="2">
    <source>
        <dbReference type="EMBL" id="KAF6346784.1"/>
    </source>
</evidence>
<proteinExistence type="predicted"/>
<protein>
    <submittedName>
        <fullName evidence="2">Uncharacterized protein</fullName>
    </submittedName>
</protein>
<keyword evidence="3" id="KW-1185">Reference proteome</keyword>
<name>A0A7J7XAV3_PIPKU</name>
<feature type="region of interest" description="Disordered" evidence="1">
    <location>
        <begin position="164"/>
        <end position="192"/>
    </location>
</feature>
<evidence type="ECO:0000313" key="3">
    <source>
        <dbReference type="Proteomes" id="UP000558488"/>
    </source>
</evidence>
<evidence type="ECO:0000256" key="1">
    <source>
        <dbReference type="SAM" id="MobiDB-lite"/>
    </source>
</evidence>